<name>A0ABT2K3R3_9ACTN</name>
<feature type="region of interest" description="Disordered" evidence="1">
    <location>
        <begin position="55"/>
        <end position="90"/>
    </location>
</feature>
<feature type="transmembrane region" description="Helical" evidence="2">
    <location>
        <begin position="26"/>
        <end position="44"/>
    </location>
</feature>
<evidence type="ECO:0000313" key="4">
    <source>
        <dbReference type="Proteomes" id="UP001156389"/>
    </source>
</evidence>
<gene>
    <name evidence="3" type="ORF">LHJ74_32675</name>
</gene>
<keyword evidence="2" id="KW-1133">Transmembrane helix</keyword>
<evidence type="ECO:0000313" key="3">
    <source>
        <dbReference type="EMBL" id="MCT2594611.1"/>
    </source>
</evidence>
<dbReference type="EMBL" id="JAJAGO010000023">
    <property type="protein sequence ID" value="MCT2594611.1"/>
    <property type="molecule type" value="Genomic_DNA"/>
</dbReference>
<keyword evidence="4" id="KW-1185">Reference proteome</keyword>
<comment type="caution">
    <text evidence="3">The sequence shown here is derived from an EMBL/GenBank/DDBJ whole genome shotgun (WGS) entry which is preliminary data.</text>
</comment>
<evidence type="ECO:0000256" key="2">
    <source>
        <dbReference type="SAM" id="Phobius"/>
    </source>
</evidence>
<reference evidence="3 4" key="1">
    <citation type="submission" date="2021-10" db="EMBL/GenBank/DDBJ databases">
        <title>Streptomyces gossypii sp. nov., isolated from soil collected from cotton field.</title>
        <authorList>
            <person name="Ge X."/>
            <person name="Chen X."/>
            <person name="Liu W."/>
        </authorList>
    </citation>
    <scope>NUCLEOTIDE SEQUENCE [LARGE SCALE GENOMIC DNA]</scope>
    <source>
        <strain evidence="3 4">N2-109</strain>
    </source>
</reference>
<keyword evidence="2" id="KW-0812">Transmembrane</keyword>
<dbReference type="RefSeq" id="WP_260221958.1">
    <property type="nucleotide sequence ID" value="NZ_JAJAGO010000023.1"/>
</dbReference>
<organism evidence="3 4">
    <name type="scientific">Streptomyces gossypii</name>
    <dbReference type="NCBI Taxonomy" id="2883101"/>
    <lineage>
        <taxon>Bacteria</taxon>
        <taxon>Bacillati</taxon>
        <taxon>Actinomycetota</taxon>
        <taxon>Actinomycetes</taxon>
        <taxon>Kitasatosporales</taxon>
        <taxon>Streptomycetaceae</taxon>
        <taxon>Streptomyces</taxon>
    </lineage>
</organism>
<dbReference type="Proteomes" id="UP001156389">
    <property type="component" value="Unassembled WGS sequence"/>
</dbReference>
<feature type="compositionally biased region" description="Pro residues" evidence="1">
    <location>
        <begin position="81"/>
        <end position="90"/>
    </location>
</feature>
<proteinExistence type="predicted"/>
<protein>
    <submittedName>
        <fullName evidence="3">Uncharacterized protein</fullName>
    </submittedName>
</protein>
<evidence type="ECO:0000256" key="1">
    <source>
        <dbReference type="SAM" id="MobiDB-lite"/>
    </source>
</evidence>
<accession>A0ABT2K3R3</accession>
<keyword evidence="2" id="KW-0472">Membrane</keyword>
<sequence length="90" mass="9510">MSPTQNMIHLLPLAAKEVDDNKVTPGVLGFLVFAVMGLAVWMLLKSMNTQMKKIDFEEEGGPPTGRASRGARIPAPTGPVEGPPPAGRDG</sequence>